<evidence type="ECO:0000313" key="2">
    <source>
        <dbReference type="Proteomes" id="UP000008898"/>
    </source>
</evidence>
<evidence type="ECO:0000313" key="1">
    <source>
        <dbReference type="EMBL" id="CAZ96329.1"/>
    </source>
</evidence>
<name>G0L5K2_ZOBGA</name>
<dbReference type="STRING" id="63186.ZOBELLIA_2172"/>
<sequence length="43" mass="4950">MKKLGLPPREFIGVFDGEAFKRIVSQHKLGVSHHFFSNRDLLP</sequence>
<dbReference type="EMBL" id="FP476056">
    <property type="protein sequence ID" value="CAZ96329.1"/>
    <property type="molecule type" value="Genomic_DNA"/>
</dbReference>
<accession>G0L5K2</accession>
<keyword evidence="2" id="KW-1185">Reference proteome</keyword>
<proteinExistence type="predicted"/>
<dbReference type="Proteomes" id="UP000008898">
    <property type="component" value="Chromosome"/>
</dbReference>
<organism evidence="1 2">
    <name type="scientific">Zobellia galactanivorans (strain DSM 12802 / CCUG 47099 / CIP 106680 / NCIMB 13871 / Dsij)</name>
    <dbReference type="NCBI Taxonomy" id="63186"/>
    <lineage>
        <taxon>Bacteria</taxon>
        <taxon>Pseudomonadati</taxon>
        <taxon>Bacteroidota</taxon>
        <taxon>Flavobacteriia</taxon>
        <taxon>Flavobacteriales</taxon>
        <taxon>Flavobacteriaceae</taxon>
        <taxon>Zobellia</taxon>
    </lineage>
</organism>
<dbReference type="HOGENOM" id="CLU_3241816_0_0_10"/>
<reference evidence="1 2" key="2">
    <citation type="journal article" date="2012" name="Environ. Microbiol.">
        <title>Characterization of the first alginolytic operons in a marine bacterium: from their emergence in marine Flavobacteriia to their independent transfers to marine Proteobacteria and human gut Bacteroides.</title>
        <authorList>
            <person name="Thomas F."/>
            <person name="Barbeyron T."/>
            <person name="Tonon T."/>
            <person name="Genicot S."/>
            <person name="Czjzek M."/>
            <person name="Michel G."/>
        </authorList>
    </citation>
    <scope>NUCLEOTIDE SEQUENCE [LARGE SCALE GENOMIC DNA]</scope>
    <source>
        <strain evidence="2">DSM 12802 / CCUG 47099 / CIP 106680 / NCIMB 13871 / Dsij</strain>
    </source>
</reference>
<dbReference type="AlphaFoldDB" id="G0L5K2"/>
<protein>
    <submittedName>
        <fullName evidence="1">Uncharacterized protein</fullName>
    </submittedName>
</protein>
<reference evidence="2" key="1">
    <citation type="submission" date="2009-07" db="EMBL/GenBank/DDBJ databases">
        <title>Complete genome sequence of Zobellia galactanivorans Dsij.</title>
        <authorList>
            <consortium name="Genoscope - CEA"/>
        </authorList>
    </citation>
    <scope>NUCLEOTIDE SEQUENCE [LARGE SCALE GENOMIC DNA]</scope>
    <source>
        <strain evidence="2">DSM 12802 / CCUG 47099 / CIP 106680 / NCIMB 13871 / Dsij</strain>
    </source>
</reference>
<dbReference type="KEGG" id="zga:ZOBELLIA_2172"/>
<gene>
    <name evidence="1" type="ordered locus">zobellia_2172</name>
</gene>